<dbReference type="RefSeq" id="XP_028026454.1">
    <property type="nucleotide sequence ID" value="XM_028170653.1"/>
</dbReference>
<dbReference type="OrthoDB" id="7490433at2759"/>
<dbReference type="AlphaFoldDB" id="A0A6J2JD53"/>
<evidence type="ECO:0000313" key="3">
    <source>
        <dbReference type="RefSeq" id="XP_028026456.1"/>
    </source>
</evidence>
<dbReference type="RefSeq" id="XP_028026456.1">
    <property type="nucleotide sequence ID" value="XM_028170655.1"/>
</dbReference>
<organism evidence="1 2">
    <name type="scientific">Bombyx mandarina</name>
    <name type="common">Wild silk moth</name>
    <name type="synonym">Wild silkworm</name>
    <dbReference type="NCBI Taxonomy" id="7092"/>
    <lineage>
        <taxon>Eukaryota</taxon>
        <taxon>Metazoa</taxon>
        <taxon>Ecdysozoa</taxon>
        <taxon>Arthropoda</taxon>
        <taxon>Hexapoda</taxon>
        <taxon>Insecta</taxon>
        <taxon>Pterygota</taxon>
        <taxon>Neoptera</taxon>
        <taxon>Endopterygota</taxon>
        <taxon>Lepidoptera</taxon>
        <taxon>Glossata</taxon>
        <taxon>Ditrysia</taxon>
        <taxon>Bombycoidea</taxon>
        <taxon>Bombycidae</taxon>
        <taxon>Bombycinae</taxon>
        <taxon>Bombyx</taxon>
    </lineage>
</organism>
<name>A0A6J2JD53_BOMMA</name>
<reference evidence="2 3" key="1">
    <citation type="submission" date="2025-04" db="UniProtKB">
        <authorList>
            <consortium name="RefSeq"/>
        </authorList>
    </citation>
    <scope>IDENTIFICATION</scope>
    <source>
        <tissue evidence="2 3">Silk gland</tissue>
    </source>
</reference>
<dbReference type="KEGG" id="bman:114240183"/>
<accession>A0A6J2JD53</accession>
<dbReference type="GeneID" id="114240183"/>
<protein>
    <submittedName>
        <fullName evidence="2 3">Uncharacterized protein LOC114240183</fullName>
    </submittedName>
</protein>
<gene>
    <name evidence="2 3" type="primary">LOC114240183</name>
</gene>
<dbReference type="Proteomes" id="UP000504629">
    <property type="component" value="Unplaced"/>
</dbReference>
<evidence type="ECO:0000313" key="1">
    <source>
        <dbReference type="Proteomes" id="UP000504629"/>
    </source>
</evidence>
<sequence>MKWLSSPKTVLDQLQIKTRLSTLFRRALEYFGHIARKTPDSLLERLFETGKIEGKRSRGRTSTRWLDQIRTTLEIPFHEALHATNDQRRWRFRWLEFTSSHLLLNDHWSQLIEAGWCYLEVTDHYSVTNNSSRNE</sequence>
<keyword evidence="1" id="KW-1185">Reference proteome</keyword>
<proteinExistence type="predicted"/>
<evidence type="ECO:0000313" key="2">
    <source>
        <dbReference type="RefSeq" id="XP_028026454.1"/>
    </source>
</evidence>